<keyword evidence="3" id="KW-0479">Metal-binding</keyword>
<dbReference type="GO" id="GO:0020037">
    <property type="term" value="F:heme binding"/>
    <property type="evidence" value="ECO:0007669"/>
    <property type="project" value="InterPro"/>
</dbReference>
<evidence type="ECO:0000256" key="4">
    <source>
        <dbReference type="ARBA" id="ARBA00023002"/>
    </source>
</evidence>
<dbReference type="PRINTS" id="PR00359">
    <property type="entry name" value="BP450"/>
</dbReference>
<sequence length="431" mass="48267">MEISMNSSVQTDGGAARCPFHSAFDPLEPAQIADPFPILAKMREESPVFYMEKYDLWVVTRREDVLAVYKDMVSFSNGNAHKPLSPKSQAVIDRVGEDWPLPVDGSLNAMDPPEHLPLKQLFMSVFHKALPGTDEWLDEKLNKLVDRFANDGEADLVPSFFWPTTVGAVAHLIGAADSETERFNEWAENWFELTGSTLLSPERAEACWMAFIDFEQWAYALLEARRRDPQHDLISKLIEAQRSGAAVTDRQIVTNMIGMVAAGTDTTANTIAQMIYTLLKNPDQLQRVREDPKLRPQMIEEVIRLRLPIRGVVRTMTKDVEMGGVTLPKGAKVYIHLGSANHDPAMFANPDAFDIDRNNAHKHVSFGAFNRACVGAPLARLEIAKALDIILDRLPGLRLADENEPLRYTESIIVPSLKSLRVRWDVPAKAV</sequence>
<dbReference type="PRINTS" id="PR00385">
    <property type="entry name" value="P450"/>
</dbReference>
<protein>
    <submittedName>
        <fullName evidence="7">Cytochrome P450</fullName>
    </submittedName>
</protein>
<dbReference type="GO" id="GO:0016705">
    <property type="term" value="F:oxidoreductase activity, acting on paired donors, with incorporation or reduction of molecular oxygen"/>
    <property type="evidence" value="ECO:0007669"/>
    <property type="project" value="InterPro"/>
</dbReference>
<reference evidence="7 8" key="1">
    <citation type="submission" date="2018-01" db="EMBL/GenBank/DDBJ databases">
        <title>Species boundaries and ecological features among Paraburkholderia terrae DSMZ17804T, P. hospita DSMZ17164T and P. caribensis DSMZ13236T.</title>
        <authorList>
            <person name="Pratama A.A."/>
        </authorList>
    </citation>
    <scope>NUCLEOTIDE SEQUENCE [LARGE SCALE GENOMIC DNA]</scope>
    <source>
        <strain evidence="7 8">DSM 17804</strain>
    </source>
</reference>
<evidence type="ECO:0000313" key="8">
    <source>
        <dbReference type="Proteomes" id="UP000243502"/>
    </source>
</evidence>
<gene>
    <name evidence="7" type="ORF">C2L65_44875</name>
</gene>
<dbReference type="Pfam" id="PF00067">
    <property type="entry name" value="p450"/>
    <property type="match status" value="1"/>
</dbReference>
<dbReference type="KEGG" id="pter:C2L65_44875"/>
<evidence type="ECO:0000256" key="2">
    <source>
        <dbReference type="ARBA" id="ARBA00022617"/>
    </source>
</evidence>
<accession>A0A2I8F4R6</accession>
<dbReference type="Gene3D" id="1.10.630.10">
    <property type="entry name" value="Cytochrome P450"/>
    <property type="match status" value="1"/>
</dbReference>
<dbReference type="GO" id="GO:0005506">
    <property type="term" value="F:iron ion binding"/>
    <property type="evidence" value="ECO:0007669"/>
    <property type="project" value="InterPro"/>
</dbReference>
<comment type="similarity">
    <text evidence="1">Belongs to the cytochrome P450 family.</text>
</comment>
<dbReference type="SUPFAM" id="SSF48264">
    <property type="entry name" value="Cytochrome P450"/>
    <property type="match status" value="1"/>
</dbReference>
<dbReference type="GO" id="GO:0004497">
    <property type="term" value="F:monooxygenase activity"/>
    <property type="evidence" value="ECO:0007669"/>
    <property type="project" value="UniProtKB-KW"/>
</dbReference>
<name>A0A2I8F4R6_9BURK</name>
<evidence type="ECO:0000256" key="3">
    <source>
        <dbReference type="ARBA" id="ARBA00022723"/>
    </source>
</evidence>
<keyword evidence="6" id="KW-0503">Monooxygenase</keyword>
<organism evidence="7 8">
    <name type="scientific">Paraburkholderia terrae</name>
    <dbReference type="NCBI Taxonomy" id="311230"/>
    <lineage>
        <taxon>Bacteria</taxon>
        <taxon>Pseudomonadati</taxon>
        <taxon>Pseudomonadota</taxon>
        <taxon>Betaproteobacteria</taxon>
        <taxon>Burkholderiales</taxon>
        <taxon>Burkholderiaceae</taxon>
        <taxon>Paraburkholderia</taxon>
    </lineage>
</organism>
<dbReference type="Proteomes" id="UP000243502">
    <property type="component" value="Chromosome 4"/>
</dbReference>
<dbReference type="FunFam" id="1.10.630.10:FF:000018">
    <property type="entry name" value="Cytochrome P450 monooxygenase"/>
    <property type="match status" value="1"/>
</dbReference>
<evidence type="ECO:0000256" key="5">
    <source>
        <dbReference type="ARBA" id="ARBA00023004"/>
    </source>
</evidence>
<evidence type="ECO:0000256" key="6">
    <source>
        <dbReference type="ARBA" id="ARBA00023033"/>
    </source>
</evidence>
<dbReference type="EMBL" id="CP026114">
    <property type="protein sequence ID" value="AUT66719.1"/>
    <property type="molecule type" value="Genomic_DNA"/>
</dbReference>
<dbReference type="InterPro" id="IPR036396">
    <property type="entry name" value="Cyt_P450_sf"/>
</dbReference>
<keyword evidence="5" id="KW-0408">Iron</keyword>
<dbReference type="AlphaFoldDB" id="A0A2I8F4R6"/>
<evidence type="ECO:0000256" key="1">
    <source>
        <dbReference type="ARBA" id="ARBA00010617"/>
    </source>
</evidence>
<keyword evidence="4" id="KW-0560">Oxidoreductase</keyword>
<evidence type="ECO:0000313" key="7">
    <source>
        <dbReference type="EMBL" id="AUT66719.1"/>
    </source>
</evidence>
<dbReference type="PANTHER" id="PTHR46696:SF3">
    <property type="entry name" value="PULCHERRIMINIC ACID SYNTHASE"/>
    <property type="match status" value="1"/>
</dbReference>
<dbReference type="PANTHER" id="PTHR46696">
    <property type="entry name" value="P450, PUTATIVE (EUROFUNG)-RELATED"/>
    <property type="match status" value="1"/>
</dbReference>
<dbReference type="InterPro" id="IPR002397">
    <property type="entry name" value="Cyt_P450_B"/>
</dbReference>
<proteinExistence type="inferred from homology"/>
<keyword evidence="2" id="KW-0349">Heme</keyword>
<dbReference type="InterPro" id="IPR001128">
    <property type="entry name" value="Cyt_P450"/>
</dbReference>